<comment type="cofactor">
    <cofactor evidence="1 6">
        <name>FAD</name>
        <dbReference type="ChEBI" id="CHEBI:57692"/>
    </cofactor>
</comment>
<keyword evidence="3 6" id="KW-0285">Flavoprotein</keyword>
<protein>
    <submittedName>
        <fullName evidence="9">Acyl-CoA dehydrogenase family protein</fullName>
    </submittedName>
</protein>
<dbReference type="InterPro" id="IPR036250">
    <property type="entry name" value="AcylCo_DH-like_C"/>
</dbReference>
<name>A0ABN2WFR9_9ACTN</name>
<dbReference type="Gene3D" id="1.20.140.10">
    <property type="entry name" value="Butyryl-CoA Dehydrogenase, subunit A, domain 3"/>
    <property type="match status" value="1"/>
</dbReference>
<dbReference type="Pfam" id="PF02770">
    <property type="entry name" value="Acyl-CoA_dh_M"/>
    <property type="match status" value="1"/>
</dbReference>
<evidence type="ECO:0000256" key="3">
    <source>
        <dbReference type="ARBA" id="ARBA00022630"/>
    </source>
</evidence>
<evidence type="ECO:0000256" key="1">
    <source>
        <dbReference type="ARBA" id="ARBA00001974"/>
    </source>
</evidence>
<dbReference type="InterPro" id="IPR009100">
    <property type="entry name" value="AcylCoA_DH/oxidase_NM_dom_sf"/>
</dbReference>
<evidence type="ECO:0000256" key="2">
    <source>
        <dbReference type="ARBA" id="ARBA00009347"/>
    </source>
</evidence>
<feature type="domain" description="Acyl-CoA dehydrogenase/oxidase C-terminal" evidence="7">
    <location>
        <begin position="239"/>
        <end position="374"/>
    </location>
</feature>
<evidence type="ECO:0000256" key="6">
    <source>
        <dbReference type="RuleBase" id="RU362125"/>
    </source>
</evidence>
<evidence type="ECO:0000256" key="5">
    <source>
        <dbReference type="ARBA" id="ARBA00023002"/>
    </source>
</evidence>
<reference evidence="9 10" key="1">
    <citation type="journal article" date="2019" name="Int. J. Syst. Evol. Microbiol.">
        <title>The Global Catalogue of Microorganisms (GCM) 10K type strain sequencing project: providing services to taxonomists for standard genome sequencing and annotation.</title>
        <authorList>
            <consortium name="The Broad Institute Genomics Platform"/>
            <consortium name="The Broad Institute Genome Sequencing Center for Infectious Disease"/>
            <person name="Wu L."/>
            <person name="Ma J."/>
        </authorList>
    </citation>
    <scope>NUCLEOTIDE SEQUENCE [LARGE SCALE GENOMIC DNA]</scope>
    <source>
        <strain evidence="9 10">JCM 14559</strain>
    </source>
</reference>
<evidence type="ECO:0000256" key="4">
    <source>
        <dbReference type="ARBA" id="ARBA00022827"/>
    </source>
</evidence>
<dbReference type="InterPro" id="IPR046373">
    <property type="entry name" value="Acyl-CoA_Oxase/DH_mid-dom_sf"/>
</dbReference>
<feature type="domain" description="Acyl-CoA oxidase/dehydrogenase middle" evidence="8">
    <location>
        <begin position="129"/>
        <end position="222"/>
    </location>
</feature>
<dbReference type="Gene3D" id="2.40.110.10">
    <property type="entry name" value="Butyryl-CoA Dehydrogenase, subunit A, domain 2"/>
    <property type="match status" value="1"/>
</dbReference>
<dbReference type="SUPFAM" id="SSF47203">
    <property type="entry name" value="Acyl-CoA dehydrogenase C-terminal domain-like"/>
    <property type="match status" value="1"/>
</dbReference>
<dbReference type="RefSeq" id="WP_344551175.1">
    <property type="nucleotide sequence ID" value="NZ_BAAANS010000008.1"/>
</dbReference>
<keyword evidence="4 6" id="KW-0274">FAD</keyword>
<dbReference type="InterPro" id="IPR037069">
    <property type="entry name" value="AcylCoA_DH/ox_N_sf"/>
</dbReference>
<evidence type="ECO:0000313" key="9">
    <source>
        <dbReference type="EMBL" id="GAA2091391.1"/>
    </source>
</evidence>
<dbReference type="EMBL" id="BAAANS010000008">
    <property type="protein sequence ID" value="GAA2091391.1"/>
    <property type="molecule type" value="Genomic_DNA"/>
</dbReference>
<dbReference type="InterPro" id="IPR050741">
    <property type="entry name" value="Acyl-CoA_dehydrogenase"/>
</dbReference>
<dbReference type="Pfam" id="PF00441">
    <property type="entry name" value="Acyl-CoA_dh_1"/>
    <property type="match status" value="1"/>
</dbReference>
<evidence type="ECO:0000259" key="7">
    <source>
        <dbReference type="Pfam" id="PF00441"/>
    </source>
</evidence>
<organism evidence="9 10">
    <name type="scientific">Kitasatospora saccharophila</name>
    <dbReference type="NCBI Taxonomy" id="407973"/>
    <lineage>
        <taxon>Bacteria</taxon>
        <taxon>Bacillati</taxon>
        <taxon>Actinomycetota</taxon>
        <taxon>Actinomycetes</taxon>
        <taxon>Kitasatosporales</taxon>
        <taxon>Streptomycetaceae</taxon>
        <taxon>Kitasatospora</taxon>
    </lineage>
</organism>
<accession>A0ABN2WFR9</accession>
<comment type="similarity">
    <text evidence="2 6">Belongs to the acyl-CoA dehydrogenase family.</text>
</comment>
<sequence length="383" mass="41033">MTELDSRLAALRDQAREWGAGFAAVALELDRDPDRIADHLDLPGVRFMSTFGVPAEFGRPPLRIGPHRFEGTSALERAVVLEELARGDIGTTLAAPGPSMSGVLVEQLGDPAQREWFYGRVLAEPTWTCFALTEPGHGSDASALDTVLRPAADGGFELTGAKRYVGNASRARIAAVFARTRPGPLGVTAVLVDTDDPGYRAEPLDSLGVRGARISAVTLDRVRVAPERVLGRHLSPTRRGIWASIQVFNRLRPTVAALALGIAGAAHDLLLEHRAAARGTDRERIERIGRRIGATRALVHRAAAAVDATGDGYLASAAKARACRLAEEVTLEACELLAPAARVTHPLLDKLVRDARGVEFMEGTRNVQHLNLFQGLLSGRVDG</sequence>
<proteinExistence type="inferred from homology"/>
<dbReference type="SUPFAM" id="SSF56645">
    <property type="entry name" value="Acyl-CoA dehydrogenase NM domain-like"/>
    <property type="match status" value="1"/>
</dbReference>
<dbReference type="Gene3D" id="1.10.540.10">
    <property type="entry name" value="Acyl-CoA dehydrogenase/oxidase, N-terminal domain"/>
    <property type="match status" value="1"/>
</dbReference>
<dbReference type="PANTHER" id="PTHR48083">
    <property type="entry name" value="MEDIUM-CHAIN SPECIFIC ACYL-COA DEHYDROGENASE, MITOCHONDRIAL-RELATED"/>
    <property type="match status" value="1"/>
</dbReference>
<comment type="caution">
    <text evidence="9">The sequence shown here is derived from an EMBL/GenBank/DDBJ whole genome shotgun (WGS) entry which is preliminary data.</text>
</comment>
<dbReference type="InterPro" id="IPR006091">
    <property type="entry name" value="Acyl-CoA_Oxase/DH_mid-dom"/>
</dbReference>
<evidence type="ECO:0000259" key="8">
    <source>
        <dbReference type="Pfam" id="PF02770"/>
    </source>
</evidence>
<dbReference type="InterPro" id="IPR009075">
    <property type="entry name" value="AcylCo_DH/oxidase_C"/>
</dbReference>
<dbReference type="Proteomes" id="UP001500897">
    <property type="component" value="Unassembled WGS sequence"/>
</dbReference>
<evidence type="ECO:0000313" key="10">
    <source>
        <dbReference type="Proteomes" id="UP001500897"/>
    </source>
</evidence>
<keyword evidence="10" id="KW-1185">Reference proteome</keyword>
<dbReference type="PANTHER" id="PTHR48083:SF2">
    <property type="entry name" value="MEDIUM-CHAIN SPECIFIC ACYL-COA DEHYDROGENASE, MITOCHONDRIAL"/>
    <property type="match status" value="1"/>
</dbReference>
<keyword evidence="5 6" id="KW-0560">Oxidoreductase</keyword>
<gene>
    <name evidence="9" type="ORF">GCM10009759_15950</name>
</gene>